<dbReference type="EMBL" id="BSVA01000001">
    <property type="protein sequence ID" value="GMA90362.1"/>
    <property type="molecule type" value="Genomic_DNA"/>
</dbReference>
<evidence type="ECO:0000313" key="1">
    <source>
        <dbReference type="EMBL" id="GMA90362.1"/>
    </source>
</evidence>
<evidence type="ECO:0000313" key="2">
    <source>
        <dbReference type="Proteomes" id="UP001157069"/>
    </source>
</evidence>
<proteinExistence type="predicted"/>
<evidence type="ECO:0008006" key="3">
    <source>
        <dbReference type="Google" id="ProtNLM"/>
    </source>
</evidence>
<sequence>MPADKAAVPAPMLDPIVLPELQAGDGYDLEPSASLEAFAFESISTDAVQLGGARIESCRVTGLHAAEAELRGTTIIETVLEHLDIPVLRASRTRWRDVRIEGGRLGSAELYDADWESVEFVGCKLSFVNLRGSTLRDVRFTDCTIEELDLGAAEVLRLALPGTRIRRLDVSRATLQHADLRGCEFAELTGAGSLRGAAIDGDQLTLLAPLLASELGITVIEP</sequence>
<accession>A0ABQ6JU66</accession>
<gene>
    <name evidence="1" type="ORF">GCM10025869_08910</name>
</gene>
<reference evidence="2" key="1">
    <citation type="journal article" date="2019" name="Int. J. Syst. Evol. Microbiol.">
        <title>The Global Catalogue of Microorganisms (GCM) 10K type strain sequencing project: providing services to taxonomists for standard genome sequencing and annotation.</title>
        <authorList>
            <consortium name="The Broad Institute Genomics Platform"/>
            <consortium name="The Broad Institute Genome Sequencing Center for Infectious Disease"/>
            <person name="Wu L."/>
            <person name="Ma J."/>
        </authorList>
    </citation>
    <scope>NUCLEOTIDE SEQUENCE [LARGE SCALE GENOMIC DNA]</scope>
    <source>
        <strain evidence="2">NBRC 108755</strain>
    </source>
</reference>
<keyword evidence="2" id="KW-1185">Reference proteome</keyword>
<dbReference type="Gene3D" id="2.160.20.80">
    <property type="entry name" value="E3 ubiquitin-protein ligase SopA"/>
    <property type="match status" value="1"/>
</dbReference>
<dbReference type="PANTHER" id="PTHR14136">
    <property type="entry name" value="BTB_POZ DOMAIN-CONTAINING PROTEIN KCTD9"/>
    <property type="match status" value="1"/>
</dbReference>
<name>A0ABQ6JU66_9MICO</name>
<dbReference type="PANTHER" id="PTHR14136:SF17">
    <property type="entry name" value="BTB_POZ DOMAIN-CONTAINING PROTEIN KCTD9"/>
    <property type="match status" value="1"/>
</dbReference>
<dbReference type="RefSeq" id="WP_284298072.1">
    <property type="nucleotide sequence ID" value="NZ_BSVA01000001.1"/>
</dbReference>
<dbReference type="Proteomes" id="UP001157069">
    <property type="component" value="Unassembled WGS sequence"/>
</dbReference>
<dbReference type="InterPro" id="IPR001646">
    <property type="entry name" value="5peptide_repeat"/>
</dbReference>
<dbReference type="SUPFAM" id="SSF141571">
    <property type="entry name" value="Pentapeptide repeat-like"/>
    <property type="match status" value="1"/>
</dbReference>
<protein>
    <recommendedName>
        <fullName evidence="3">Pentapeptide repeat-containing protein</fullName>
    </recommendedName>
</protein>
<organism evidence="1 2">
    <name type="scientific">Homoserinibacter gongjuensis</name>
    <dbReference type="NCBI Taxonomy" id="1162968"/>
    <lineage>
        <taxon>Bacteria</taxon>
        <taxon>Bacillati</taxon>
        <taxon>Actinomycetota</taxon>
        <taxon>Actinomycetes</taxon>
        <taxon>Micrococcales</taxon>
        <taxon>Microbacteriaceae</taxon>
        <taxon>Homoserinibacter</taxon>
    </lineage>
</organism>
<dbReference type="Pfam" id="PF13599">
    <property type="entry name" value="Pentapeptide_4"/>
    <property type="match status" value="1"/>
</dbReference>
<dbReference type="InterPro" id="IPR051082">
    <property type="entry name" value="Pentapeptide-BTB/POZ_domain"/>
</dbReference>
<comment type="caution">
    <text evidence="1">The sequence shown here is derived from an EMBL/GenBank/DDBJ whole genome shotgun (WGS) entry which is preliminary data.</text>
</comment>